<dbReference type="GO" id="GO:0016020">
    <property type="term" value="C:membrane"/>
    <property type="evidence" value="ECO:0007669"/>
    <property type="project" value="UniProtKB-SubCell"/>
</dbReference>
<keyword evidence="4 6" id="KW-0472">Membrane</keyword>
<dbReference type="InterPro" id="IPR051617">
    <property type="entry name" value="UNC-93-like_regulator"/>
</dbReference>
<comment type="subcellular location">
    <subcellularLocation>
        <location evidence="1">Membrane</location>
        <topology evidence="1">Multi-pass membrane protein</topology>
    </subcellularLocation>
</comment>
<evidence type="ECO:0008006" key="8">
    <source>
        <dbReference type="Google" id="ProtNLM"/>
    </source>
</evidence>
<evidence type="ECO:0000256" key="5">
    <source>
        <dbReference type="SAM" id="MobiDB-lite"/>
    </source>
</evidence>
<feature type="region of interest" description="Disordered" evidence="5">
    <location>
        <begin position="480"/>
        <end position="502"/>
    </location>
</feature>
<dbReference type="Gene3D" id="1.20.1250.20">
    <property type="entry name" value="MFS general substrate transporter like domains"/>
    <property type="match status" value="1"/>
</dbReference>
<sequence>MQAAEITAAELPPLPTRRGFVKWYSQPVVQVCLIAMVCFLCPGGIGGGGQVDPKASNDGSYSTFAATSFFSGTLCNRLGARLTLGVGAAGYALYIGAFLSYNINENSGFVVAAGALLGICAGMLWTAQGSMTLAYATESTKGRLFALFWMIFNMGAVLGSAIELGITYDSEASTVSNSVYAAFLAIAAIGAFIPLTLISPGLMVRVDGSRVVVPVHPSWKTEIVGLYRCLRYNVWILLLFPYFLSSNWFYTWQFNSFNGALFTLRTRALNSMLYWLFQVFASLAFGVAIDSTRFRRVIRAWGGLVFVSALCMAVWGGAYHFQNRPPSRDYTRADLAEPRAPEFARIDFKDSGYAGHVVLYIFMGIMDAIWQNYACECPLLSLFLSSEADSATSLRADWLMGAMSNDSSQLAHLVGFYKAIQSAGAAGVFRMDSNLAPYMTELAVSWGLNAAGILFVIPVILLRVTDHTAEAVINADDAPKAVAESAGEKEDGSVDEKKGSMA</sequence>
<name>A0A0H5G9Y5_9BASI</name>
<feature type="transmembrane region" description="Helical" evidence="6">
    <location>
        <begin position="301"/>
        <end position="321"/>
    </location>
</feature>
<feature type="transmembrane region" description="Helical" evidence="6">
    <location>
        <begin position="107"/>
        <end position="125"/>
    </location>
</feature>
<feature type="transmembrane region" description="Helical" evidence="6">
    <location>
        <begin position="272"/>
        <end position="289"/>
    </location>
</feature>
<evidence type="ECO:0000256" key="1">
    <source>
        <dbReference type="ARBA" id="ARBA00004141"/>
    </source>
</evidence>
<evidence type="ECO:0000256" key="4">
    <source>
        <dbReference type="ARBA" id="ARBA00023136"/>
    </source>
</evidence>
<protein>
    <recommendedName>
        <fullName evidence="8">Major facilitator superfamily (MFS) profile domain-containing protein</fullName>
    </recommendedName>
</protein>
<dbReference type="InterPro" id="IPR011701">
    <property type="entry name" value="MFS"/>
</dbReference>
<feature type="transmembrane region" description="Helical" evidence="6">
    <location>
        <begin position="232"/>
        <end position="252"/>
    </location>
</feature>
<feature type="transmembrane region" description="Helical" evidence="6">
    <location>
        <begin position="82"/>
        <end position="101"/>
    </location>
</feature>
<dbReference type="EMBL" id="LN868508">
    <property type="protein sequence ID" value="CRX79129.1"/>
    <property type="molecule type" value="Genomic_DNA"/>
</dbReference>
<gene>
    <name evidence="7" type="ORF">ls5930a1_00172</name>
</gene>
<accession>A0A0H5G9Y5</accession>
<dbReference type="SUPFAM" id="SSF103473">
    <property type="entry name" value="MFS general substrate transporter"/>
    <property type="match status" value="1"/>
</dbReference>
<evidence type="ECO:0000256" key="6">
    <source>
        <dbReference type="SAM" id="Phobius"/>
    </source>
</evidence>
<dbReference type="GO" id="GO:0022857">
    <property type="term" value="F:transmembrane transporter activity"/>
    <property type="evidence" value="ECO:0007669"/>
    <property type="project" value="InterPro"/>
</dbReference>
<proteinExistence type="predicted"/>
<dbReference type="PANTHER" id="PTHR23294">
    <property type="entry name" value="ET TRANSLATION PRODUCT-RELATED"/>
    <property type="match status" value="1"/>
</dbReference>
<dbReference type="Pfam" id="PF07690">
    <property type="entry name" value="MFS_1"/>
    <property type="match status" value="1"/>
</dbReference>
<organism evidence="7">
    <name type="scientific">Leucosporidium scottii</name>
    <dbReference type="NCBI Taxonomy" id="5278"/>
    <lineage>
        <taxon>Eukaryota</taxon>
        <taxon>Fungi</taxon>
        <taxon>Dikarya</taxon>
        <taxon>Basidiomycota</taxon>
        <taxon>Pucciniomycotina</taxon>
        <taxon>Microbotryomycetes</taxon>
        <taxon>Leucosporidiales</taxon>
        <taxon>Leucosporidium</taxon>
    </lineage>
</organism>
<feature type="transmembrane region" description="Helical" evidence="6">
    <location>
        <begin position="178"/>
        <end position="198"/>
    </location>
</feature>
<feature type="transmembrane region" description="Helical" evidence="6">
    <location>
        <begin position="146"/>
        <end position="166"/>
    </location>
</feature>
<feature type="compositionally biased region" description="Basic and acidic residues" evidence="5">
    <location>
        <begin position="486"/>
        <end position="502"/>
    </location>
</feature>
<evidence type="ECO:0000256" key="3">
    <source>
        <dbReference type="ARBA" id="ARBA00022989"/>
    </source>
</evidence>
<keyword evidence="2 6" id="KW-0812">Transmembrane</keyword>
<dbReference type="PANTHER" id="PTHR23294:SF59">
    <property type="entry name" value="UNC93-LIKE PROTEIN C922.05C"/>
    <property type="match status" value="1"/>
</dbReference>
<reference evidence="7" key="1">
    <citation type="submission" date="2015-06" db="EMBL/GenBank/DDBJ databases">
        <title>Genetic Architecture Underlying Mating-Type Determination in the Yeast Leucosporidium scottii and the Evolution of Mating Systems in Basidiomycetes.</title>
        <authorList>
            <person name="Maia T.M."/>
            <person name="Lopes S."/>
            <person name="Almeida J.M.G.C.F."/>
            <person name="Rosa L.H."/>
            <person name="Sampaio J.P."/>
            <person name="Goncalves P."/>
            <person name="Coelho M.A."/>
        </authorList>
    </citation>
    <scope>NUCLEOTIDE SEQUENCE</scope>
</reference>
<feature type="transmembrane region" description="Helical" evidence="6">
    <location>
        <begin position="443"/>
        <end position="462"/>
    </location>
</feature>
<dbReference type="InterPro" id="IPR036259">
    <property type="entry name" value="MFS_trans_sf"/>
</dbReference>
<evidence type="ECO:0000256" key="2">
    <source>
        <dbReference type="ARBA" id="ARBA00022692"/>
    </source>
</evidence>
<keyword evidence="3 6" id="KW-1133">Transmembrane helix</keyword>
<evidence type="ECO:0000313" key="7">
    <source>
        <dbReference type="EMBL" id="CRX79129.1"/>
    </source>
</evidence>
<dbReference type="AlphaFoldDB" id="A0A0H5G9Y5"/>
<feature type="transmembrane region" description="Helical" evidence="6">
    <location>
        <begin position="27"/>
        <end position="47"/>
    </location>
</feature>